<feature type="compositionally biased region" description="Basic residues" evidence="4">
    <location>
        <begin position="179"/>
        <end position="210"/>
    </location>
</feature>
<dbReference type="GO" id="GO:0005524">
    <property type="term" value="F:ATP binding"/>
    <property type="evidence" value="ECO:0007669"/>
    <property type="project" value="InterPro"/>
</dbReference>
<dbReference type="PROSITE" id="PS51158">
    <property type="entry name" value="ALPHA_KINASE"/>
    <property type="match status" value="1"/>
</dbReference>
<keyword evidence="3" id="KW-0418">Kinase</keyword>
<feature type="compositionally biased region" description="Basic residues" evidence="4">
    <location>
        <begin position="31"/>
        <end position="84"/>
    </location>
</feature>
<evidence type="ECO:0000313" key="7">
    <source>
        <dbReference type="Proteomes" id="UP001146793"/>
    </source>
</evidence>
<feature type="region of interest" description="Disordered" evidence="4">
    <location>
        <begin position="540"/>
        <end position="576"/>
    </location>
</feature>
<accession>A0AAV7YFJ4</accession>
<keyword evidence="2" id="KW-0808">Transferase</keyword>
<evidence type="ECO:0000256" key="3">
    <source>
        <dbReference type="ARBA" id="ARBA00022777"/>
    </source>
</evidence>
<dbReference type="SMART" id="SM00811">
    <property type="entry name" value="Alpha_kinase"/>
    <property type="match status" value="1"/>
</dbReference>
<name>A0AAV7YFJ4_9EUKA</name>
<feature type="compositionally biased region" description="Basic residues" evidence="4">
    <location>
        <begin position="1"/>
        <end position="10"/>
    </location>
</feature>
<dbReference type="Proteomes" id="UP001146793">
    <property type="component" value="Unassembled WGS sequence"/>
</dbReference>
<dbReference type="EMBL" id="JANTQA010000063">
    <property type="protein sequence ID" value="KAJ3426692.1"/>
    <property type="molecule type" value="Genomic_DNA"/>
</dbReference>
<sequence length="919" mass="110985">MSKKKYRKKKDSSSLGTTNEESPFSDESFDKKKKKRRKSKKKEQKLKLRKVKKKDKKKKKKKEKKLVLKKKKKENKNKKKKRKKNENEKGSRKRQKKKKKKKKKFKRIKKRRMNSTSSSGYYTDTTYVTNKKKSYKKKRIKLRNKNSKKKNIYYKKKKEYKKDQKNKKKQKEKKQYKEYKKKKLQRKKDKKKIKKRKKEKNKKNKNKKPKMLSNRPQRHSISGAFYHLNTNKIQMKKKMKKKKKKKMKNEKKKKKKKQKKNKKKKHPTTNKKKINVNPKKKSEQDLQIQRNYYLQRMRIFKICFLISENNQEITQQILQNLGKLIKQILTNYKHIKNHSNKNKLKDKTKKVNVEIAIIINRHIDKKTDEPIPHIAFTQSYTKIMNFLKNLDFKSPLENKSNQKNAEEKYNLNDWVSFYQVNLLEWGNYGNLLMHIHGNKSYYYVNEKNTNFLLETIIETLFTKKIDYYFWRTSNIFDNHLKQLYKKITQKVKDDNIMKIIDYSDQKDFEKMTLKICKCFQFGQNPLRIKQKGTFSQGIRPRSLIRHHTNPREERSNKKLKYTSTHKHNNKQKHKNKIQSNIEQKKHTKNFHANQTQIRKLHNVQKDSWYDFSNAEVYIIDRKFTNYDSCVKKEGASHFKLYEKKDFSITKKAQIMGKSKNIYFLQDNFGRIFIGKVWKTTKHSNEMIKLCQQELVIQYIAKKTVNRFLSKSPLKSVDVLEQFFVIFPKWKRSNVFLCEPYYGVTKFIHFNNTLRDQLDFEKYTSVYGFMHFSLVNSGNKLLFDDLKGWIYKDKSYLFTSPIIHSESLENVNTKTKKTEYKDENSITILNPCVKFNSLDKHNAGIKYFKSCHKCSQVCSNLGYQKKNLLNYNTIYRNELFFLFCSNIYCSNIVDVKSERFIKKVINNKEPNFFCSTCQHN</sequence>
<gene>
    <name evidence="6" type="ORF">M0812_26260</name>
</gene>
<evidence type="ECO:0000256" key="4">
    <source>
        <dbReference type="SAM" id="MobiDB-lite"/>
    </source>
</evidence>
<dbReference type="InterPro" id="IPR011009">
    <property type="entry name" value="Kinase-like_dom_sf"/>
</dbReference>
<feature type="compositionally biased region" description="Basic residues" evidence="4">
    <location>
        <begin position="91"/>
        <end position="113"/>
    </location>
</feature>
<protein>
    <submittedName>
        <fullName evidence="6">Chascon isoform d-related</fullName>
    </submittedName>
</protein>
<feature type="compositionally biased region" description="Basic residues" evidence="4">
    <location>
        <begin position="234"/>
        <end position="274"/>
    </location>
</feature>
<evidence type="ECO:0000259" key="5">
    <source>
        <dbReference type="PROSITE" id="PS51158"/>
    </source>
</evidence>
<feature type="compositionally biased region" description="Low complexity" evidence="4">
    <location>
        <begin position="115"/>
        <end position="127"/>
    </location>
</feature>
<dbReference type="GO" id="GO:0004674">
    <property type="term" value="F:protein serine/threonine kinase activity"/>
    <property type="evidence" value="ECO:0007669"/>
    <property type="project" value="UniProtKB-KW"/>
</dbReference>
<feature type="domain" description="Alpha-type protein kinase" evidence="5">
    <location>
        <begin position="622"/>
        <end position="865"/>
    </location>
</feature>
<reference evidence="6" key="1">
    <citation type="submission" date="2022-08" db="EMBL/GenBank/DDBJ databases">
        <title>Novel sulphate-reducing endosymbionts in the free-living metamonad Anaeramoeba.</title>
        <authorList>
            <person name="Jerlstrom-Hultqvist J."/>
            <person name="Cepicka I."/>
            <person name="Gallot-Lavallee L."/>
            <person name="Salas-Leiva D."/>
            <person name="Curtis B.A."/>
            <person name="Zahonova K."/>
            <person name="Pipaliya S."/>
            <person name="Dacks J."/>
            <person name="Roger A.J."/>
        </authorList>
    </citation>
    <scope>NUCLEOTIDE SEQUENCE</scope>
    <source>
        <strain evidence="6">Busselton2</strain>
    </source>
</reference>
<dbReference type="SUPFAM" id="SSF56112">
    <property type="entry name" value="Protein kinase-like (PK-like)"/>
    <property type="match status" value="1"/>
</dbReference>
<dbReference type="Gene3D" id="3.20.200.10">
    <property type="entry name" value="MHCK/EF2 kinase"/>
    <property type="match status" value="1"/>
</dbReference>
<feature type="compositionally biased region" description="Basic residues" evidence="4">
    <location>
        <begin position="557"/>
        <end position="576"/>
    </location>
</feature>
<keyword evidence="1" id="KW-0723">Serine/threonine-protein kinase</keyword>
<evidence type="ECO:0000256" key="2">
    <source>
        <dbReference type="ARBA" id="ARBA00022679"/>
    </source>
</evidence>
<dbReference type="AlphaFoldDB" id="A0AAV7YFJ4"/>
<evidence type="ECO:0000256" key="1">
    <source>
        <dbReference type="ARBA" id="ARBA00022527"/>
    </source>
</evidence>
<dbReference type="InterPro" id="IPR004166">
    <property type="entry name" value="a-kinase_dom"/>
</dbReference>
<feature type="region of interest" description="Disordered" evidence="4">
    <location>
        <begin position="1"/>
        <end position="283"/>
    </location>
</feature>
<feature type="compositionally biased region" description="Basic residues" evidence="4">
    <location>
        <begin position="130"/>
        <end position="172"/>
    </location>
</feature>
<organism evidence="6 7">
    <name type="scientific">Anaeramoeba flamelloides</name>
    <dbReference type="NCBI Taxonomy" id="1746091"/>
    <lineage>
        <taxon>Eukaryota</taxon>
        <taxon>Metamonada</taxon>
        <taxon>Anaeramoebidae</taxon>
        <taxon>Anaeramoeba</taxon>
    </lineage>
</organism>
<comment type="caution">
    <text evidence="6">The sequence shown here is derived from an EMBL/GenBank/DDBJ whole genome shotgun (WGS) entry which is preliminary data.</text>
</comment>
<proteinExistence type="predicted"/>
<evidence type="ECO:0000313" key="6">
    <source>
        <dbReference type="EMBL" id="KAJ3426692.1"/>
    </source>
</evidence>